<keyword evidence="3" id="KW-1185">Reference proteome</keyword>
<evidence type="ECO:0000313" key="3">
    <source>
        <dbReference type="Proteomes" id="UP000005317"/>
    </source>
</evidence>
<feature type="transmembrane region" description="Helical" evidence="1">
    <location>
        <begin position="67"/>
        <end position="90"/>
    </location>
</feature>
<gene>
    <name evidence="2" type="ORF">Thini_3844</name>
</gene>
<evidence type="ECO:0008006" key="4">
    <source>
        <dbReference type="Google" id="ProtNLM"/>
    </source>
</evidence>
<protein>
    <recommendedName>
        <fullName evidence="4">Integral membrane protein</fullName>
    </recommendedName>
</protein>
<dbReference type="Proteomes" id="UP000005317">
    <property type="component" value="Unassembled WGS sequence"/>
</dbReference>
<organism evidence="2 3">
    <name type="scientific">Thiothrix nivea (strain ATCC 35100 / DSM 5205 / JP2)</name>
    <dbReference type="NCBI Taxonomy" id="870187"/>
    <lineage>
        <taxon>Bacteria</taxon>
        <taxon>Pseudomonadati</taxon>
        <taxon>Pseudomonadota</taxon>
        <taxon>Gammaproteobacteria</taxon>
        <taxon>Thiotrichales</taxon>
        <taxon>Thiotrichaceae</taxon>
        <taxon>Thiothrix</taxon>
    </lineage>
</organism>
<evidence type="ECO:0000313" key="2">
    <source>
        <dbReference type="EMBL" id="EIJ36344.1"/>
    </source>
</evidence>
<sequence>MQGLLNVDQPFTHYSVRQVEFSAIPRWLRQAWEDVKANPLSSMAYGLIFAVGGIIMSVLSANSPGFFMAEAAGFMLLGPFLALGLYDLAYRHEQGKPVRFVHSVVALKRNAVNLLLYAAFLGVMMLLWLRLAAIVMDVFLGEALAAEQTYTGFMAVLLGTKIGLLFTLPFLLVGLMFALVSFVTGVATVPMLLERKVSLVTALNTSIRAILANWKVMLGWAAVIALIIGAGLLPFSLGLTIAMPLISYASWHAYRDMVATV</sequence>
<feature type="transmembrane region" description="Helical" evidence="1">
    <location>
        <begin position="111"/>
        <end position="131"/>
    </location>
</feature>
<keyword evidence="1" id="KW-0812">Transmembrane</keyword>
<dbReference type="Pfam" id="PF09955">
    <property type="entry name" value="DUF2189"/>
    <property type="match status" value="1"/>
</dbReference>
<proteinExistence type="predicted"/>
<dbReference type="AlphaFoldDB" id="A0A656HJT5"/>
<evidence type="ECO:0000256" key="1">
    <source>
        <dbReference type="SAM" id="Phobius"/>
    </source>
</evidence>
<feature type="transmembrane region" description="Helical" evidence="1">
    <location>
        <begin position="43"/>
        <end position="61"/>
    </location>
</feature>
<dbReference type="OrthoDB" id="5621705at2"/>
<accession>A0A656HJT5</accession>
<feature type="transmembrane region" description="Helical" evidence="1">
    <location>
        <begin position="220"/>
        <end position="246"/>
    </location>
</feature>
<name>A0A656HJT5_THINJ</name>
<keyword evidence="1" id="KW-1133">Transmembrane helix</keyword>
<dbReference type="EMBL" id="JH651384">
    <property type="protein sequence ID" value="EIJ36344.1"/>
    <property type="molecule type" value="Genomic_DNA"/>
</dbReference>
<reference evidence="3" key="1">
    <citation type="journal article" date="2011" name="Stand. Genomic Sci.">
        <title>Genome sequence of the filamentous, gliding Thiothrix nivea neotype strain (JP2(T)).</title>
        <authorList>
            <person name="Lapidus A."/>
            <person name="Nolan M."/>
            <person name="Lucas S."/>
            <person name="Glavina Del Rio T."/>
            <person name="Tice H."/>
            <person name="Cheng J.F."/>
            <person name="Tapia R."/>
            <person name="Han C."/>
            <person name="Goodwin L."/>
            <person name="Pitluck S."/>
            <person name="Liolios K."/>
            <person name="Pagani I."/>
            <person name="Ivanova N."/>
            <person name="Huntemann M."/>
            <person name="Mavromatis K."/>
            <person name="Mikhailova N."/>
            <person name="Pati A."/>
            <person name="Chen A."/>
            <person name="Palaniappan K."/>
            <person name="Land M."/>
            <person name="Brambilla E.M."/>
            <person name="Rohde M."/>
            <person name="Abt B."/>
            <person name="Verbarg S."/>
            <person name="Goker M."/>
            <person name="Bristow J."/>
            <person name="Eisen J.A."/>
            <person name="Markowitz V."/>
            <person name="Hugenholtz P."/>
            <person name="Kyrpides N.C."/>
            <person name="Klenk H.P."/>
            <person name="Woyke T."/>
        </authorList>
    </citation>
    <scope>NUCLEOTIDE SEQUENCE [LARGE SCALE GENOMIC DNA]</scope>
    <source>
        <strain evidence="3">ATCC 35100 / DSM 5205 / JP2</strain>
    </source>
</reference>
<dbReference type="InterPro" id="IPR018692">
    <property type="entry name" value="DUF2189"/>
</dbReference>
<feature type="transmembrane region" description="Helical" evidence="1">
    <location>
        <begin position="162"/>
        <end position="185"/>
    </location>
</feature>
<keyword evidence="1" id="KW-0472">Membrane</keyword>
<dbReference type="RefSeq" id="WP_002710220.1">
    <property type="nucleotide sequence ID" value="NZ_JH651384.1"/>
</dbReference>